<accession>A0A1B6C497</accession>
<dbReference type="GO" id="GO:0006357">
    <property type="term" value="P:regulation of transcription by RNA polymerase II"/>
    <property type="evidence" value="ECO:0007669"/>
    <property type="project" value="TreeGrafter"/>
</dbReference>
<feature type="domain" description="MADF" evidence="3">
    <location>
        <begin position="15"/>
        <end position="104"/>
    </location>
</feature>
<keyword evidence="1" id="KW-0539">Nucleus</keyword>
<dbReference type="SMART" id="SM00595">
    <property type="entry name" value="MADF"/>
    <property type="match status" value="1"/>
</dbReference>
<sequence length="278" mass="31925">MNHDESASGAVDVDKLLILVQINPAIFNSSMKEYYNIDVINKIWTDIGKELNVPGYICKNKWINLRNSYVRYLRDLKKMPTGVVSKKKKWHLADAMQFLMPWTGPCRKLTGNPDKFYDPDTASPYTQETIIAGDLMMEVNDEDDVNDEESGDVNNYTPKKKQLKLPADHVTNRMTKYLKTITNKNELQEGEDEFLSFFKSLIPDAVMLSARKKRNFKTSVMTKLHQLLDEQEDEQASNNTDISSCVASPSSDKSNTQDIEWDQSNEHDTKKPIINYNL</sequence>
<organism evidence="5">
    <name type="scientific">Clastoptera arizonana</name>
    <name type="common">Arizona spittle bug</name>
    <dbReference type="NCBI Taxonomy" id="38151"/>
    <lineage>
        <taxon>Eukaryota</taxon>
        <taxon>Metazoa</taxon>
        <taxon>Ecdysozoa</taxon>
        <taxon>Arthropoda</taxon>
        <taxon>Hexapoda</taxon>
        <taxon>Insecta</taxon>
        <taxon>Pterygota</taxon>
        <taxon>Neoptera</taxon>
        <taxon>Paraneoptera</taxon>
        <taxon>Hemiptera</taxon>
        <taxon>Auchenorrhyncha</taxon>
        <taxon>Cercopoidea</taxon>
        <taxon>Clastopteridae</taxon>
        <taxon>Clastoptera</taxon>
    </lineage>
</organism>
<feature type="domain" description="BESS" evidence="4">
    <location>
        <begin position="191"/>
        <end position="230"/>
    </location>
</feature>
<dbReference type="PROSITE" id="PS51031">
    <property type="entry name" value="BESS"/>
    <property type="match status" value="1"/>
</dbReference>
<dbReference type="InterPro" id="IPR004210">
    <property type="entry name" value="BESS_motif"/>
</dbReference>
<name>A0A1B6C497_9HEMI</name>
<dbReference type="GO" id="GO:0005667">
    <property type="term" value="C:transcription regulator complex"/>
    <property type="evidence" value="ECO:0007669"/>
    <property type="project" value="TreeGrafter"/>
</dbReference>
<comment type="subcellular location">
    <subcellularLocation>
        <location evidence="1">Nucleus</location>
    </subcellularLocation>
</comment>
<feature type="region of interest" description="Disordered" evidence="2">
    <location>
        <begin position="231"/>
        <end position="278"/>
    </location>
</feature>
<evidence type="ECO:0000256" key="1">
    <source>
        <dbReference type="PROSITE-ProRule" id="PRU00371"/>
    </source>
</evidence>
<evidence type="ECO:0000256" key="2">
    <source>
        <dbReference type="SAM" id="MobiDB-lite"/>
    </source>
</evidence>
<dbReference type="EMBL" id="GEDC01024383">
    <property type="protein sequence ID" value="JAS12915.1"/>
    <property type="molecule type" value="Transcribed_RNA"/>
</dbReference>
<evidence type="ECO:0000313" key="6">
    <source>
        <dbReference type="EMBL" id="JAS12915.1"/>
    </source>
</evidence>
<evidence type="ECO:0000259" key="4">
    <source>
        <dbReference type="PROSITE" id="PS51031"/>
    </source>
</evidence>
<evidence type="ECO:0008006" key="7">
    <source>
        <dbReference type="Google" id="ProtNLM"/>
    </source>
</evidence>
<dbReference type="InterPro" id="IPR006578">
    <property type="entry name" value="MADF-dom"/>
</dbReference>
<dbReference type="GO" id="GO:0003677">
    <property type="term" value="F:DNA binding"/>
    <property type="evidence" value="ECO:0007669"/>
    <property type="project" value="InterPro"/>
</dbReference>
<dbReference type="AlphaFoldDB" id="A0A1B6C497"/>
<dbReference type="GO" id="GO:0005634">
    <property type="term" value="C:nucleus"/>
    <property type="evidence" value="ECO:0007669"/>
    <property type="project" value="UniProtKB-SubCell"/>
</dbReference>
<dbReference type="InterPro" id="IPR039353">
    <property type="entry name" value="TF_Adf1"/>
</dbReference>
<gene>
    <name evidence="5" type="ORF">g.18031</name>
    <name evidence="6" type="ORF">g.18033</name>
</gene>
<feature type="compositionally biased region" description="Polar residues" evidence="2">
    <location>
        <begin position="236"/>
        <end position="258"/>
    </location>
</feature>
<reference evidence="5" key="1">
    <citation type="submission" date="2015-12" db="EMBL/GenBank/DDBJ databases">
        <title>De novo transcriptome assembly of four potential Pierce s Disease insect vectors from Arizona vineyards.</title>
        <authorList>
            <person name="Tassone E.E."/>
        </authorList>
    </citation>
    <scope>NUCLEOTIDE SEQUENCE</scope>
</reference>
<dbReference type="PROSITE" id="PS51029">
    <property type="entry name" value="MADF"/>
    <property type="match status" value="1"/>
</dbReference>
<evidence type="ECO:0000313" key="5">
    <source>
        <dbReference type="EMBL" id="JAS08129.1"/>
    </source>
</evidence>
<dbReference type="PANTHER" id="PTHR12243:SF60">
    <property type="entry name" value="SI:CH211-15D5.12-RELATED"/>
    <property type="match status" value="1"/>
</dbReference>
<dbReference type="PANTHER" id="PTHR12243">
    <property type="entry name" value="MADF DOMAIN TRANSCRIPTION FACTOR"/>
    <property type="match status" value="1"/>
</dbReference>
<evidence type="ECO:0000259" key="3">
    <source>
        <dbReference type="PROSITE" id="PS51029"/>
    </source>
</evidence>
<dbReference type="EMBL" id="GEDC01029169">
    <property type="protein sequence ID" value="JAS08129.1"/>
    <property type="molecule type" value="Transcribed_RNA"/>
</dbReference>
<dbReference type="Pfam" id="PF10545">
    <property type="entry name" value="MADF_DNA_bdg"/>
    <property type="match status" value="1"/>
</dbReference>
<protein>
    <recommendedName>
        <fullName evidence="7">MADF domain-containing protein</fullName>
    </recommendedName>
</protein>
<proteinExistence type="predicted"/>